<evidence type="ECO:0000256" key="1">
    <source>
        <dbReference type="SAM" id="Phobius"/>
    </source>
</evidence>
<name>A0A1G2BKL2_9BACT</name>
<keyword evidence="1" id="KW-1133">Transmembrane helix</keyword>
<gene>
    <name evidence="2" type="ORF">A2677_01565</name>
</gene>
<keyword evidence="1" id="KW-0812">Transmembrane</keyword>
<protein>
    <submittedName>
        <fullName evidence="2">Uncharacterized protein</fullName>
    </submittedName>
</protein>
<comment type="caution">
    <text evidence="2">The sequence shown here is derived from an EMBL/GenBank/DDBJ whole genome shotgun (WGS) entry which is preliminary data.</text>
</comment>
<reference evidence="2 3" key="1">
    <citation type="journal article" date="2016" name="Nat. Commun.">
        <title>Thousands of microbial genomes shed light on interconnected biogeochemical processes in an aquifer system.</title>
        <authorList>
            <person name="Anantharaman K."/>
            <person name="Brown C.T."/>
            <person name="Hug L.A."/>
            <person name="Sharon I."/>
            <person name="Castelle C.J."/>
            <person name="Probst A.J."/>
            <person name="Thomas B.C."/>
            <person name="Singh A."/>
            <person name="Wilkins M.J."/>
            <person name="Karaoz U."/>
            <person name="Brodie E.L."/>
            <person name="Williams K.H."/>
            <person name="Hubbard S.S."/>
            <person name="Banfield J.F."/>
        </authorList>
    </citation>
    <scope>NUCLEOTIDE SEQUENCE [LARGE SCALE GENOMIC DNA]</scope>
</reference>
<organism evidence="2 3">
    <name type="scientific">Candidatus Komeilibacteria bacterium RIFCSPHIGHO2_01_FULL_52_14</name>
    <dbReference type="NCBI Taxonomy" id="1798549"/>
    <lineage>
        <taxon>Bacteria</taxon>
        <taxon>Candidatus Komeiliibacteriota</taxon>
    </lineage>
</organism>
<evidence type="ECO:0000313" key="3">
    <source>
        <dbReference type="Proteomes" id="UP000177817"/>
    </source>
</evidence>
<evidence type="ECO:0000313" key="2">
    <source>
        <dbReference type="EMBL" id="OGY89778.1"/>
    </source>
</evidence>
<keyword evidence="1" id="KW-0472">Membrane</keyword>
<accession>A0A1G2BKL2</accession>
<proteinExistence type="predicted"/>
<sequence length="386" mass="43621">MDEITSKHEEQKKGDKGPVLDHRFEKFEKARLKLQRLASQSEEALLLEEREHVELGRQWYIRWALRLLVLAAILTVIFTLCYFFIVPRFVVKLPLLVRDTAQAFRSYNRSISGTVSFDPNPAILTHPSFPQPFVHGVTFSTVVTATTNVEGLQGTVRIDADKGAVEETDIDIGYRVVRTGAPDMDSLFFFVNRWPQYLLFANPLANEVGTWYREPVASSGDDPFRSVSWFLERKNFEKRQSSMNVLWQHALSTGALQWKMTGVSYDGVRHTWLAHITYGIETERLPVFFDAVRSDPLFSSDFRWIFERPLGPKTLKEMLQESTFLSGTVSVGIFDRLAYDISLSFALTDPIGTFGGTLTGSIINLPTTSKITAPAASIPADSLLAR</sequence>
<dbReference type="Proteomes" id="UP000177817">
    <property type="component" value="Unassembled WGS sequence"/>
</dbReference>
<feature type="transmembrane region" description="Helical" evidence="1">
    <location>
        <begin position="63"/>
        <end position="85"/>
    </location>
</feature>
<dbReference type="AlphaFoldDB" id="A0A1G2BKL2"/>
<dbReference type="EMBL" id="MHKK01000024">
    <property type="protein sequence ID" value="OGY89778.1"/>
    <property type="molecule type" value="Genomic_DNA"/>
</dbReference>